<feature type="binding site" evidence="8">
    <location>
        <begin position="28"/>
        <end position="35"/>
    </location>
    <ligand>
        <name>GTP</name>
        <dbReference type="ChEBI" id="CHEBI:37565"/>
        <label>1</label>
    </ligand>
</feature>
<organism evidence="11 12">
    <name type="scientific">Candidatus Falkowbacteria bacterium CG10_big_fil_rev_8_21_14_0_10_43_11</name>
    <dbReference type="NCBI Taxonomy" id="1974568"/>
    <lineage>
        <taxon>Bacteria</taxon>
        <taxon>Candidatus Falkowiibacteriota</taxon>
    </lineage>
</organism>
<evidence type="ECO:0000313" key="12">
    <source>
        <dbReference type="Proteomes" id="UP000229335"/>
    </source>
</evidence>
<evidence type="ECO:0000256" key="7">
    <source>
        <dbReference type="ARBA" id="ARBA00032345"/>
    </source>
</evidence>
<feature type="binding site" evidence="8">
    <location>
        <begin position="154"/>
        <end position="157"/>
    </location>
    <ligand>
        <name>GTP</name>
        <dbReference type="ChEBI" id="CHEBI:37565"/>
        <label>1</label>
    </ligand>
</feature>
<feature type="binding site" evidence="8">
    <location>
        <begin position="357"/>
        <end position="360"/>
    </location>
    <ligand>
        <name>GTP</name>
        <dbReference type="ChEBI" id="CHEBI:37565"/>
        <label>2</label>
    </ligand>
</feature>
<dbReference type="GO" id="GO:0042254">
    <property type="term" value="P:ribosome biogenesis"/>
    <property type="evidence" value="ECO:0007669"/>
    <property type="project" value="UniProtKB-KW"/>
</dbReference>
<keyword evidence="3 8" id="KW-0690">Ribosome biogenesis</keyword>
<feature type="binding site" evidence="8">
    <location>
        <begin position="243"/>
        <end position="250"/>
    </location>
    <ligand>
        <name>GTP</name>
        <dbReference type="ChEBI" id="CHEBI:37565"/>
        <label>2</label>
    </ligand>
</feature>
<evidence type="ECO:0000256" key="2">
    <source>
        <dbReference type="ARBA" id="ARBA00020953"/>
    </source>
</evidence>
<dbReference type="PANTHER" id="PTHR43834:SF6">
    <property type="entry name" value="GTPASE DER"/>
    <property type="match status" value="1"/>
</dbReference>
<dbReference type="InterPro" id="IPR016484">
    <property type="entry name" value="GTPase_Der"/>
</dbReference>
<dbReference type="GO" id="GO:0005525">
    <property type="term" value="F:GTP binding"/>
    <property type="evidence" value="ECO:0007669"/>
    <property type="project" value="UniProtKB-UniRule"/>
</dbReference>
<feature type="binding site" evidence="8">
    <location>
        <begin position="75"/>
        <end position="79"/>
    </location>
    <ligand>
        <name>GTP</name>
        <dbReference type="ChEBI" id="CHEBI:37565"/>
        <label>1</label>
    </ligand>
</feature>
<dbReference type="PRINTS" id="PR00326">
    <property type="entry name" value="GTP1OBG"/>
</dbReference>
<sequence length="504" mass="55638">MNLKNKNIMQNNNIQLISSSLPKVVLFGRTNVGKSTLFNKLTGTEHALVSARAGTTRDCNVDAVNWQGKEFQLIDTGGIINPKFLAGKRKIKELKIDQENIDDLVQLQVKKYLRGADLILFVVDGRAGLLEQDKVMALLLKRLINGQPIILVANKADSPAQRGDIASFYRLSLGEPMPVSAANGSGTGDLLDKITEILKCPSRRSAAEADKTQNENCEKQSDLDSNLKSKILNLKSIKVAIVGRPNVGKSTLLNAIIGENKFIVSAEPHTTREPNDVKVNYGGQVITFMDTAGIIKAKSKKIKDELVKKGVAKSKAVIKFADIALLVIDVADDASHQETKLVEEILTNKTNLIIVANKWDKLPEHDAKKFTGQLRAKLPFVAWAPIIFLSAKNKTKISQLLDLILESVRARHAQIPADALEPFLQSAVRHAAPLANQKARGIFKRRIPRPGLTNLIQTGVNPPEFDLRVKSKSGLKDTYVTYLENRLREEFKLIGTTVKIYIKN</sequence>
<dbReference type="PIRSF" id="PIRSF006485">
    <property type="entry name" value="GTP-binding_EngA"/>
    <property type="match status" value="1"/>
</dbReference>
<keyword evidence="4 9" id="KW-0677">Repeat</keyword>
<dbReference type="Gene3D" id="3.30.300.20">
    <property type="match status" value="1"/>
</dbReference>
<comment type="function">
    <text evidence="8 9">GTPase that plays an essential role in the late steps of ribosome biogenesis.</text>
</comment>
<reference evidence="12" key="1">
    <citation type="submission" date="2017-09" db="EMBL/GenBank/DDBJ databases">
        <title>Depth-based differentiation of microbial function through sediment-hosted aquifers and enrichment of novel symbionts in the deep terrestrial subsurface.</title>
        <authorList>
            <person name="Probst A.J."/>
            <person name="Ladd B."/>
            <person name="Jarett J.K."/>
            <person name="Geller-Mcgrath D.E."/>
            <person name="Sieber C.M.K."/>
            <person name="Emerson J.B."/>
            <person name="Anantharaman K."/>
            <person name="Thomas B.C."/>
            <person name="Malmstrom R."/>
            <person name="Stieglmeier M."/>
            <person name="Klingl A."/>
            <person name="Woyke T."/>
            <person name="Ryan C.M."/>
            <person name="Banfield J.F."/>
        </authorList>
    </citation>
    <scope>NUCLEOTIDE SEQUENCE [LARGE SCALE GENOMIC DNA]</scope>
</reference>
<feature type="domain" description="AAA+ ATPase" evidence="10">
    <location>
        <begin position="20"/>
        <end position="201"/>
    </location>
</feature>
<evidence type="ECO:0000256" key="9">
    <source>
        <dbReference type="RuleBase" id="RU004481"/>
    </source>
</evidence>
<accession>A0A2M6WMT1</accession>
<comment type="similarity">
    <text evidence="1 8 9">Belongs to the TRAFAC class TrmE-Era-EngA-EngB-Septin-like GTPase superfamily. EngA (Der) GTPase family.</text>
</comment>
<dbReference type="EMBL" id="PFAS01000007">
    <property type="protein sequence ID" value="PIT94111.1"/>
    <property type="molecule type" value="Genomic_DNA"/>
</dbReference>
<dbReference type="InterPro" id="IPR003593">
    <property type="entry name" value="AAA+_ATPase"/>
</dbReference>
<dbReference type="SMART" id="SM00382">
    <property type="entry name" value="AAA"/>
    <property type="match status" value="2"/>
</dbReference>
<evidence type="ECO:0000256" key="6">
    <source>
        <dbReference type="ARBA" id="ARBA00023134"/>
    </source>
</evidence>
<dbReference type="InterPro" id="IPR032859">
    <property type="entry name" value="KH_dom-like"/>
</dbReference>
<name>A0A2M6WMT1_9BACT</name>
<evidence type="ECO:0000313" key="11">
    <source>
        <dbReference type="EMBL" id="PIT94111.1"/>
    </source>
</evidence>
<dbReference type="AlphaFoldDB" id="A0A2M6WMT1"/>
<keyword evidence="6 8" id="KW-0342">GTP-binding</keyword>
<dbReference type="InterPro" id="IPR027417">
    <property type="entry name" value="P-loop_NTPase"/>
</dbReference>
<dbReference type="Pfam" id="PF01926">
    <property type="entry name" value="MMR_HSR1"/>
    <property type="match status" value="2"/>
</dbReference>
<comment type="caution">
    <text evidence="11">The sequence shown here is derived from an EMBL/GenBank/DDBJ whole genome shotgun (WGS) entry which is preliminary data.</text>
</comment>
<evidence type="ECO:0000256" key="3">
    <source>
        <dbReference type="ARBA" id="ARBA00022517"/>
    </source>
</evidence>
<keyword evidence="5 8" id="KW-0547">Nucleotide-binding</keyword>
<evidence type="ECO:0000256" key="5">
    <source>
        <dbReference type="ARBA" id="ARBA00022741"/>
    </source>
</evidence>
<dbReference type="SUPFAM" id="SSF52540">
    <property type="entry name" value="P-loop containing nucleoside triphosphate hydrolases"/>
    <property type="match status" value="2"/>
</dbReference>
<feature type="domain" description="AAA+ ATPase" evidence="10">
    <location>
        <begin position="235"/>
        <end position="380"/>
    </location>
</feature>
<dbReference type="InterPro" id="IPR006073">
    <property type="entry name" value="GTP-bd"/>
</dbReference>
<evidence type="ECO:0000256" key="8">
    <source>
        <dbReference type="HAMAP-Rule" id="MF_00195"/>
    </source>
</evidence>
<gene>
    <name evidence="8 11" type="primary">der</name>
    <name evidence="11" type="ORF">COU00_00685</name>
</gene>
<dbReference type="CDD" id="cd01894">
    <property type="entry name" value="EngA1"/>
    <property type="match status" value="1"/>
</dbReference>
<dbReference type="InterPro" id="IPR005225">
    <property type="entry name" value="Small_GTP-bd"/>
</dbReference>
<dbReference type="Gene3D" id="3.40.50.300">
    <property type="entry name" value="P-loop containing nucleotide triphosphate hydrolases"/>
    <property type="match status" value="2"/>
</dbReference>
<evidence type="ECO:0000256" key="1">
    <source>
        <dbReference type="ARBA" id="ARBA00008279"/>
    </source>
</evidence>
<dbReference type="HAMAP" id="MF_00195">
    <property type="entry name" value="GTPase_Der"/>
    <property type="match status" value="1"/>
</dbReference>
<evidence type="ECO:0000256" key="4">
    <source>
        <dbReference type="ARBA" id="ARBA00022737"/>
    </source>
</evidence>
<dbReference type="PANTHER" id="PTHR43834">
    <property type="entry name" value="GTPASE DER"/>
    <property type="match status" value="1"/>
</dbReference>
<evidence type="ECO:0000259" key="10">
    <source>
        <dbReference type="SMART" id="SM00382"/>
    </source>
</evidence>
<comment type="subunit">
    <text evidence="8">Associates with the 50S ribosomal subunit.</text>
</comment>
<dbReference type="Pfam" id="PF14714">
    <property type="entry name" value="KH_dom-like"/>
    <property type="match status" value="1"/>
</dbReference>
<proteinExistence type="inferred from homology"/>
<protein>
    <recommendedName>
        <fullName evidence="2 8">GTPase Der</fullName>
    </recommendedName>
    <alternativeName>
        <fullName evidence="7 8">GTP-binding protein EngA</fullName>
    </alternativeName>
</protein>
<dbReference type="NCBIfam" id="TIGR00231">
    <property type="entry name" value="small_GTP"/>
    <property type="match status" value="2"/>
</dbReference>
<dbReference type="Proteomes" id="UP000229335">
    <property type="component" value="Unassembled WGS sequence"/>
</dbReference>
<dbReference type="NCBIfam" id="TIGR03594">
    <property type="entry name" value="GTPase_EngA"/>
    <property type="match status" value="1"/>
</dbReference>
<feature type="binding site" evidence="8">
    <location>
        <begin position="290"/>
        <end position="294"/>
    </location>
    <ligand>
        <name>GTP</name>
        <dbReference type="ChEBI" id="CHEBI:37565"/>
        <label>2</label>
    </ligand>
</feature>
<dbReference type="InterPro" id="IPR015946">
    <property type="entry name" value="KH_dom-like_a/b"/>
</dbReference>